<gene>
    <name evidence="9" type="ORF">FHX50_001840</name>
</gene>
<keyword evidence="5 7" id="KW-0472">Membrane</keyword>
<keyword evidence="3 7" id="KW-0812">Transmembrane</keyword>
<name>A0A839QSR6_9MICO</name>
<evidence type="ECO:0000256" key="6">
    <source>
        <dbReference type="SAM" id="MobiDB-lite"/>
    </source>
</evidence>
<feature type="domain" description="GtrA/DPMS transmembrane" evidence="8">
    <location>
        <begin position="48"/>
        <end position="182"/>
    </location>
</feature>
<protein>
    <submittedName>
        <fullName evidence="9">Putative flippase GtrA</fullName>
    </submittedName>
</protein>
<dbReference type="EMBL" id="JACHWP010000007">
    <property type="protein sequence ID" value="MBB3023543.1"/>
    <property type="molecule type" value="Genomic_DNA"/>
</dbReference>
<evidence type="ECO:0000256" key="5">
    <source>
        <dbReference type="ARBA" id="ARBA00023136"/>
    </source>
</evidence>
<dbReference type="Proteomes" id="UP000568050">
    <property type="component" value="Unassembled WGS sequence"/>
</dbReference>
<feature type="compositionally biased region" description="Low complexity" evidence="6">
    <location>
        <begin position="21"/>
        <end position="35"/>
    </location>
</feature>
<comment type="caution">
    <text evidence="9">The sequence shown here is derived from an EMBL/GenBank/DDBJ whole genome shotgun (WGS) entry which is preliminary data.</text>
</comment>
<organism evidence="9 10">
    <name type="scientific">Helcobacillus massiliensis</name>
    <dbReference type="NCBI Taxonomy" id="521392"/>
    <lineage>
        <taxon>Bacteria</taxon>
        <taxon>Bacillati</taxon>
        <taxon>Actinomycetota</taxon>
        <taxon>Actinomycetes</taxon>
        <taxon>Micrococcales</taxon>
        <taxon>Dermabacteraceae</taxon>
        <taxon>Helcobacillus</taxon>
    </lineage>
</organism>
<keyword evidence="10" id="KW-1185">Reference proteome</keyword>
<evidence type="ECO:0000313" key="9">
    <source>
        <dbReference type="EMBL" id="MBB3023543.1"/>
    </source>
</evidence>
<comment type="subcellular location">
    <subcellularLocation>
        <location evidence="1">Membrane</location>
        <topology evidence="1">Multi-pass membrane protein</topology>
    </subcellularLocation>
</comment>
<reference evidence="9 10" key="1">
    <citation type="submission" date="2020-08" db="EMBL/GenBank/DDBJ databases">
        <title>Sequencing the genomes of 1000 actinobacteria strains.</title>
        <authorList>
            <person name="Klenk H.-P."/>
        </authorList>
    </citation>
    <scope>NUCLEOTIDE SEQUENCE [LARGE SCALE GENOMIC DNA]</scope>
    <source>
        <strain evidence="9 10">DSM 23040</strain>
    </source>
</reference>
<dbReference type="RefSeq" id="WP_343064083.1">
    <property type="nucleotide sequence ID" value="NZ_CBCSFZ010000042.1"/>
</dbReference>
<dbReference type="PANTHER" id="PTHR38459:SF6">
    <property type="entry name" value="ARABINOGALACTAN BIOSYNTHESIS RECRUITING PROTEIN RV3789"/>
    <property type="match status" value="1"/>
</dbReference>
<dbReference type="AlphaFoldDB" id="A0A839QSR6"/>
<evidence type="ECO:0000256" key="7">
    <source>
        <dbReference type="SAM" id="Phobius"/>
    </source>
</evidence>
<evidence type="ECO:0000256" key="4">
    <source>
        <dbReference type="ARBA" id="ARBA00022989"/>
    </source>
</evidence>
<comment type="similarity">
    <text evidence="2">Belongs to the GtrA family.</text>
</comment>
<dbReference type="InterPro" id="IPR007267">
    <property type="entry name" value="GtrA_DPMS_TM"/>
</dbReference>
<evidence type="ECO:0000256" key="3">
    <source>
        <dbReference type="ARBA" id="ARBA00022692"/>
    </source>
</evidence>
<sequence length="185" mass="19712">MPSRTPRSDAPVGQQSPAPNPGAHPSASPDAAPAPAATRAARLRQALKFLTVGGLVFFIDAALYNVLVFWDPAHGFGAGSRGVLNHVPLVAKTVTIAFASVLTYLGNRLWTFNDRPAPRTWRSIVVFALVNVAASGLQLGCLGFSRYVLGLDSALADNISGTFIGQIVSTAFRYVMYGRVVFPKR</sequence>
<evidence type="ECO:0000256" key="2">
    <source>
        <dbReference type="ARBA" id="ARBA00009399"/>
    </source>
</evidence>
<feature type="transmembrane region" description="Helical" evidence="7">
    <location>
        <begin position="159"/>
        <end position="176"/>
    </location>
</feature>
<dbReference type="GO" id="GO:0000271">
    <property type="term" value="P:polysaccharide biosynthetic process"/>
    <property type="evidence" value="ECO:0007669"/>
    <property type="project" value="InterPro"/>
</dbReference>
<evidence type="ECO:0000259" key="8">
    <source>
        <dbReference type="Pfam" id="PF04138"/>
    </source>
</evidence>
<dbReference type="PANTHER" id="PTHR38459">
    <property type="entry name" value="PROPHAGE BACTOPRENOL-LINKED GLUCOSE TRANSLOCASE HOMOLOG"/>
    <property type="match status" value="1"/>
</dbReference>
<keyword evidence="4 7" id="KW-1133">Transmembrane helix</keyword>
<feature type="transmembrane region" description="Helical" evidence="7">
    <location>
        <begin position="124"/>
        <end position="147"/>
    </location>
</feature>
<dbReference type="GO" id="GO:0005886">
    <property type="term" value="C:plasma membrane"/>
    <property type="evidence" value="ECO:0007669"/>
    <property type="project" value="TreeGrafter"/>
</dbReference>
<feature type="transmembrane region" description="Helical" evidence="7">
    <location>
        <begin position="49"/>
        <end position="70"/>
    </location>
</feature>
<evidence type="ECO:0000256" key="1">
    <source>
        <dbReference type="ARBA" id="ARBA00004141"/>
    </source>
</evidence>
<accession>A0A839QSR6</accession>
<proteinExistence type="inferred from homology"/>
<dbReference type="Pfam" id="PF04138">
    <property type="entry name" value="GtrA_DPMS_TM"/>
    <property type="match status" value="1"/>
</dbReference>
<feature type="region of interest" description="Disordered" evidence="6">
    <location>
        <begin position="1"/>
        <end position="35"/>
    </location>
</feature>
<feature type="transmembrane region" description="Helical" evidence="7">
    <location>
        <begin position="90"/>
        <end position="112"/>
    </location>
</feature>
<evidence type="ECO:0000313" key="10">
    <source>
        <dbReference type="Proteomes" id="UP000568050"/>
    </source>
</evidence>
<dbReference type="InterPro" id="IPR051401">
    <property type="entry name" value="GtrA_CellWall_Glycosyl"/>
</dbReference>